<gene>
    <name evidence="1" type="ORF">PILCRDRAFT_816823</name>
</gene>
<organism evidence="1 2">
    <name type="scientific">Piloderma croceum (strain F 1598)</name>
    <dbReference type="NCBI Taxonomy" id="765440"/>
    <lineage>
        <taxon>Eukaryota</taxon>
        <taxon>Fungi</taxon>
        <taxon>Dikarya</taxon>
        <taxon>Basidiomycota</taxon>
        <taxon>Agaricomycotina</taxon>
        <taxon>Agaricomycetes</taxon>
        <taxon>Agaricomycetidae</taxon>
        <taxon>Atheliales</taxon>
        <taxon>Atheliaceae</taxon>
        <taxon>Piloderma</taxon>
    </lineage>
</organism>
<dbReference type="InParanoid" id="A0A0C3G1B9"/>
<reference evidence="2" key="2">
    <citation type="submission" date="2015-01" db="EMBL/GenBank/DDBJ databases">
        <title>Evolutionary Origins and Diversification of the Mycorrhizal Mutualists.</title>
        <authorList>
            <consortium name="DOE Joint Genome Institute"/>
            <consortium name="Mycorrhizal Genomics Consortium"/>
            <person name="Kohler A."/>
            <person name="Kuo A."/>
            <person name="Nagy L.G."/>
            <person name="Floudas D."/>
            <person name="Copeland A."/>
            <person name="Barry K.W."/>
            <person name="Cichocki N."/>
            <person name="Veneault-Fourrey C."/>
            <person name="LaButti K."/>
            <person name="Lindquist E.A."/>
            <person name="Lipzen A."/>
            <person name="Lundell T."/>
            <person name="Morin E."/>
            <person name="Murat C."/>
            <person name="Riley R."/>
            <person name="Ohm R."/>
            <person name="Sun H."/>
            <person name="Tunlid A."/>
            <person name="Henrissat B."/>
            <person name="Grigoriev I.V."/>
            <person name="Hibbett D.S."/>
            <person name="Martin F."/>
        </authorList>
    </citation>
    <scope>NUCLEOTIDE SEQUENCE [LARGE SCALE GENOMIC DNA]</scope>
    <source>
        <strain evidence="2">F 1598</strain>
    </source>
</reference>
<dbReference type="EMBL" id="KN832984">
    <property type="protein sequence ID" value="KIM85609.1"/>
    <property type="molecule type" value="Genomic_DNA"/>
</dbReference>
<protein>
    <submittedName>
        <fullName evidence="1">Uncharacterized protein</fullName>
    </submittedName>
</protein>
<accession>A0A0C3G1B9</accession>
<proteinExistence type="predicted"/>
<keyword evidence="2" id="KW-1185">Reference proteome</keyword>
<reference evidence="1 2" key="1">
    <citation type="submission" date="2014-04" db="EMBL/GenBank/DDBJ databases">
        <authorList>
            <consortium name="DOE Joint Genome Institute"/>
            <person name="Kuo A."/>
            <person name="Tarkka M."/>
            <person name="Buscot F."/>
            <person name="Kohler A."/>
            <person name="Nagy L.G."/>
            <person name="Floudas D."/>
            <person name="Copeland A."/>
            <person name="Barry K.W."/>
            <person name="Cichocki N."/>
            <person name="Veneault-Fourrey C."/>
            <person name="LaButti K."/>
            <person name="Lindquist E.A."/>
            <person name="Lipzen A."/>
            <person name="Lundell T."/>
            <person name="Morin E."/>
            <person name="Murat C."/>
            <person name="Sun H."/>
            <person name="Tunlid A."/>
            <person name="Henrissat B."/>
            <person name="Grigoriev I.V."/>
            <person name="Hibbett D.S."/>
            <person name="Martin F."/>
            <person name="Nordberg H.P."/>
            <person name="Cantor M.N."/>
            <person name="Hua S.X."/>
        </authorList>
    </citation>
    <scope>NUCLEOTIDE SEQUENCE [LARGE SCALE GENOMIC DNA]</scope>
    <source>
        <strain evidence="1 2">F 1598</strain>
    </source>
</reference>
<dbReference type="HOGENOM" id="CLU_3107202_0_0_1"/>
<sequence>MNSSAEAPLVNRGNVVAHVLAASLSTTWIKGDQLDGRTCELCVHQLRWRAWLI</sequence>
<name>A0A0C3G1B9_PILCF</name>
<dbReference type="Proteomes" id="UP000054166">
    <property type="component" value="Unassembled WGS sequence"/>
</dbReference>
<evidence type="ECO:0000313" key="2">
    <source>
        <dbReference type="Proteomes" id="UP000054166"/>
    </source>
</evidence>
<dbReference type="AlphaFoldDB" id="A0A0C3G1B9"/>
<evidence type="ECO:0000313" key="1">
    <source>
        <dbReference type="EMBL" id="KIM85609.1"/>
    </source>
</evidence>